<feature type="non-terminal residue" evidence="2">
    <location>
        <position position="728"/>
    </location>
</feature>
<feature type="compositionally biased region" description="Basic and acidic residues" evidence="1">
    <location>
        <begin position="275"/>
        <end position="303"/>
    </location>
</feature>
<protein>
    <submittedName>
        <fullName evidence="2">Uncharacterized protein</fullName>
    </submittedName>
</protein>
<feature type="compositionally biased region" description="Basic and acidic residues" evidence="1">
    <location>
        <begin position="570"/>
        <end position="592"/>
    </location>
</feature>
<accession>A0A5J4W2S2</accession>
<feature type="compositionally biased region" description="Polar residues" evidence="1">
    <location>
        <begin position="312"/>
        <end position="330"/>
    </location>
</feature>
<feature type="compositionally biased region" description="Acidic residues" evidence="1">
    <location>
        <begin position="347"/>
        <end position="359"/>
    </location>
</feature>
<evidence type="ECO:0000313" key="3">
    <source>
        <dbReference type="Proteomes" id="UP000324800"/>
    </source>
</evidence>
<proteinExistence type="predicted"/>
<evidence type="ECO:0000256" key="1">
    <source>
        <dbReference type="SAM" id="MobiDB-lite"/>
    </source>
</evidence>
<organism evidence="2 3">
    <name type="scientific">Streblomastix strix</name>
    <dbReference type="NCBI Taxonomy" id="222440"/>
    <lineage>
        <taxon>Eukaryota</taxon>
        <taxon>Metamonada</taxon>
        <taxon>Preaxostyla</taxon>
        <taxon>Oxymonadida</taxon>
        <taxon>Streblomastigidae</taxon>
        <taxon>Streblomastix</taxon>
    </lineage>
</organism>
<comment type="caution">
    <text evidence="2">The sequence shown here is derived from an EMBL/GenBank/DDBJ whole genome shotgun (WGS) entry which is preliminary data.</text>
</comment>
<dbReference type="Proteomes" id="UP000324800">
    <property type="component" value="Unassembled WGS sequence"/>
</dbReference>
<dbReference type="AlphaFoldDB" id="A0A5J4W2S2"/>
<dbReference type="EMBL" id="SNRW01003773">
    <property type="protein sequence ID" value="KAA6388952.1"/>
    <property type="molecule type" value="Genomic_DNA"/>
</dbReference>
<gene>
    <name evidence="2" type="ORF">EZS28_015522</name>
</gene>
<feature type="compositionally biased region" description="Basic and acidic residues" evidence="1">
    <location>
        <begin position="600"/>
        <end position="610"/>
    </location>
</feature>
<evidence type="ECO:0000313" key="2">
    <source>
        <dbReference type="EMBL" id="KAA6388952.1"/>
    </source>
</evidence>
<feature type="region of interest" description="Disordered" evidence="1">
    <location>
        <begin position="568"/>
        <end position="611"/>
    </location>
</feature>
<name>A0A5J4W2S2_9EUKA</name>
<feature type="compositionally biased region" description="Basic and acidic residues" evidence="1">
    <location>
        <begin position="331"/>
        <end position="342"/>
    </location>
</feature>
<sequence>MGDENAIALKDGDTFFTLKLLNGAPFLLMQPRQQGKTTDQLIAEKLLLNINGTANYSGESDGASNDGTQKIGVNMDAMQLMLMDTENQDETGSNDNSLPDQLPDDEVEEKNFGFDGQETGGITQMEKLLVQLNQNDEGADIPEFKTSQKNISLLPSQEQKKAAEIVQSPTAVRILTQHQTFTEPQKLQAGYMQPIKFDQNLLLKQRNPKDGKWKIQSDALKKSEKNEPITLQFAAKDFYRKIEDDTMNQLLCLQIVESVVDQVFFYEIKKEEAEREKQREERRKKKEQKEKQLREEKERLKQEKKARKQQLGDLQSQESQTSNGSGSSNDRVLDGQDIESRGSIESGESEYAAELEEENKEIPCNPSCLLYTTTAEQRQIQFQVSEKAAQFAARQFGGASPPYDEIIDKQKSVRQALQDHTGTTGLSWSQTIIVDNENEEHGGAEQSILKEEEDGAGPLILDDEKGFGTDYELLTKPILPKQQVEVDYQLESEIRKMEIKLFHDENDKNFEFDNIFIPGSPKNQDADFLGYLLAKSDNATFVHSVITPQTEEKKLADAKDIEYVSQHRKQMLEKQKQQEKPDQNNEEQKKIESSASQTQIKKDSSKEQENKQSLGWGFDVEGQQIQEISIQRPTIKTVPALVGGQQTPFLLPFRALLTEWTGLASAIQDCLQVVESIEDLDSFTKVLENSVRQIGEKGFGTDYELLTKPILPKQQVEVDYQLESEIRK</sequence>
<reference evidence="2 3" key="1">
    <citation type="submission" date="2019-03" db="EMBL/GenBank/DDBJ databases">
        <title>Single cell metagenomics reveals metabolic interactions within the superorganism composed of flagellate Streblomastix strix and complex community of Bacteroidetes bacteria on its surface.</title>
        <authorList>
            <person name="Treitli S.C."/>
            <person name="Kolisko M."/>
            <person name="Husnik F."/>
            <person name="Keeling P."/>
            <person name="Hampl V."/>
        </authorList>
    </citation>
    <scope>NUCLEOTIDE SEQUENCE [LARGE SCALE GENOMIC DNA]</scope>
    <source>
        <strain evidence="2">ST1C</strain>
    </source>
</reference>
<feature type="region of interest" description="Disordered" evidence="1">
    <location>
        <begin position="275"/>
        <end position="359"/>
    </location>
</feature>